<feature type="transmembrane region" description="Helical" evidence="4">
    <location>
        <begin position="111"/>
        <end position="129"/>
    </location>
</feature>
<feature type="transmembrane region" description="Helical" evidence="4">
    <location>
        <begin position="51"/>
        <end position="71"/>
    </location>
</feature>
<dbReference type="EMBL" id="UGYN01000002">
    <property type="protein sequence ID" value="SUI45041.1"/>
    <property type="molecule type" value="Genomic_DNA"/>
</dbReference>
<gene>
    <name evidence="6" type="primary">ycaD_1</name>
    <name evidence="6" type="ORF">NCTC11544_00471</name>
</gene>
<dbReference type="Pfam" id="PF07690">
    <property type="entry name" value="MFS_1"/>
    <property type="match status" value="1"/>
</dbReference>
<accession>A0A379YGZ3</accession>
<keyword evidence="1 4" id="KW-0812">Transmembrane</keyword>
<dbReference type="SUPFAM" id="SSF103473">
    <property type="entry name" value="MFS general substrate transporter"/>
    <property type="match status" value="1"/>
</dbReference>
<dbReference type="PROSITE" id="PS50850">
    <property type="entry name" value="MFS"/>
    <property type="match status" value="1"/>
</dbReference>
<dbReference type="InterPro" id="IPR036259">
    <property type="entry name" value="MFS_trans_sf"/>
</dbReference>
<feature type="domain" description="Major facilitator superfamily (MFS) profile" evidence="5">
    <location>
        <begin position="1"/>
        <end position="136"/>
    </location>
</feature>
<proteinExistence type="predicted"/>
<dbReference type="PANTHER" id="PTHR23521:SF2">
    <property type="entry name" value="TRANSPORTER MFS SUPERFAMILY"/>
    <property type="match status" value="1"/>
</dbReference>
<dbReference type="GO" id="GO:0005886">
    <property type="term" value="C:plasma membrane"/>
    <property type="evidence" value="ECO:0007669"/>
    <property type="project" value="TreeGrafter"/>
</dbReference>
<dbReference type="Gene3D" id="1.20.1250.20">
    <property type="entry name" value="MFS general substrate transporter like domains"/>
    <property type="match status" value="1"/>
</dbReference>
<dbReference type="GO" id="GO:0022857">
    <property type="term" value="F:transmembrane transporter activity"/>
    <property type="evidence" value="ECO:0007669"/>
    <property type="project" value="InterPro"/>
</dbReference>
<feature type="transmembrane region" description="Helical" evidence="4">
    <location>
        <begin position="26"/>
        <end position="45"/>
    </location>
</feature>
<dbReference type="InterPro" id="IPR020846">
    <property type="entry name" value="MFS_dom"/>
</dbReference>
<keyword evidence="2 4" id="KW-1133">Transmembrane helix</keyword>
<sequence length="142" mass="15298">MALLVSSGIVGQWPVGRLADRYGRLLVLRIQVFVVILASVAMLSHSAMAPALFILGCAGFTLYPVAMSWACEKAMPHELVAMNQALLMSYTIGSLLGPSMTALLMQNYSDQSLFVMIAAVALVYLMMLLKKPDPQHTPLAAA</sequence>
<feature type="transmembrane region" description="Helical" evidence="4">
    <location>
        <begin position="83"/>
        <end position="105"/>
    </location>
</feature>
<reference evidence="6 7" key="1">
    <citation type="submission" date="2018-06" db="EMBL/GenBank/DDBJ databases">
        <authorList>
            <consortium name="Pathogen Informatics"/>
            <person name="Doyle S."/>
        </authorList>
    </citation>
    <scope>NUCLEOTIDE SEQUENCE [LARGE SCALE GENOMIC DNA]</scope>
    <source>
        <strain evidence="6 7">NCTC11544</strain>
    </source>
</reference>
<protein>
    <submittedName>
        <fullName evidence="6">Uncharacterized MFS-type transporter ycaD</fullName>
    </submittedName>
</protein>
<evidence type="ECO:0000256" key="2">
    <source>
        <dbReference type="ARBA" id="ARBA00022989"/>
    </source>
</evidence>
<dbReference type="PANTHER" id="PTHR23521">
    <property type="entry name" value="TRANSPORTER MFS SUPERFAMILY"/>
    <property type="match status" value="1"/>
</dbReference>
<evidence type="ECO:0000256" key="1">
    <source>
        <dbReference type="ARBA" id="ARBA00022692"/>
    </source>
</evidence>
<evidence type="ECO:0000256" key="3">
    <source>
        <dbReference type="ARBA" id="ARBA00023136"/>
    </source>
</evidence>
<dbReference type="Proteomes" id="UP000255529">
    <property type="component" value="Unassembled WGS sequence"/>
</dbReference>
<evidence type="ECO:0000313" key="7">
    <source>
        <dbReference type="Proteomes" id="UP000255529"/>
    </source>
</evidence>
<name>A0A379YGZ3_9GAMM</name>
<evidence type="ECO:0000256" key="4">
    <source>
        <dbReference type="SAM" id="Phobius"/>
    </source>
</evidence>
<keyword evidence="3 4" id="KW-0472">Membrane</keyword>
<evidence type="ECO:0000259" key="5">
    <source>
        <dbReference type="PROSITE" id="PS50850"/>
    </source>
</evidence>
<organism evidence="6 7">
    <name type="scientific">Serratia quinivorans</name>
    <dbReference type="NCBI Taxonomy" id="137545"/>
    <lineage>
        <taxon>Bacteria</taxon>
        <taxon>Pseudomonadati</taxon>
        <taxon>Pseudomonadota</taxon>
        <taxon>Gammaproteobacteria</taxon>
        <taxon>Enterobacterales</taxon>
        <taxon>Yersiniaceae</taxon>
        <taxon>Serratia</taxon>
    </lineage>
</organism>
<dbReference type="AlphaFoldDB" id="A0A379YGZ3"/>
<evidence type="ECO:0000313" key="6">
    <source>
        <dbReference type="EMBL" id="SUI45041.1"/>
    </source>
</evidence>
<dbReference type="InterPro" id="IPR011701">
    <property type="entry name" value="MFS"/>
</dbReference>